<keyword evidence="1" id="KW-0472">Membrane</keyword>
<dbReference type="KEGG" id="hlm:DV707_00120"/>
<accession>A0A1H6CJM1</accession>
<evidence type="ECO:0000313" key="5">
    <source>
        <dbReference type="Proteomes" id="UP000296733"/>
    </source>
</evidence>
<reference evidence="3 4" key="1">
    <citation type="submission" date="2016-10" db="EMBL/GenBank/DDBJ databases">
        <authorList>
            <person name="de Groot N.N."/>
        </authorList>
    </citation>
    <scope>NUCLEOTIDE SEQUENCE [LARGE SCALE GENOMIC DNA]</scope>
    <source>
        <strain evidence="3 4">CGMCC 1.10331</strain>
    </source>
</reference>
<dbReference type="RefSeq" id="WP_103993021.1">
    <property type="nucleotide sequence ID" value="NZ_CP031311.1"/>
</dbReference>
<dbReference type="Proteomes" id="UP000296733">
    <property type="component" value="Chromosome"/>
</dbReference>
<sequence length="268" mass="29781">MQRRAAAIYVALFIVIGAASYSLIATAQTPTVEFDNPEYELAQGDQFQVGDQTYTVSSVSEGSGELQYTEESAEYTVTWENDSTQTVDGEEWRVLVGDGDDPTEFTLREEINETAILQDDPDASEETVEQNGTRYVVLNNSELVPAAEYFPDPETRSYAEGDTFQYEGNATTVDSVTTDAVQSSWTAPRTNAISVGDEANVTLGDQTYLAHFPDDSTMQLTQNFESYNRQVDEIDRFQTHTNGLWGISIVSFLTAVFMIGFAYLPSRY</sequence>
<keyword evidence="1" id="KW-0812">Transmembrane</keyword>
<evidence type="ECO:0000313" key="3">
    <source>
        <dbReference type="EMBL" id="SEG73130.1"/>
    </source>
</evidence>
<dbReference type="Proteomes" id="UP000236740">
    <property type="component" value="Unassembled WGS sequence"/>
</dbReference>
<name>A0A1H6CJM1_9EURY</name>
<keyword evidence="4" id="KW-1185">Reference proteome</keyword>
<evidence type="ECO:0000256" key="1">
    <source>
        <dbReference type="SAM" id="Phobius"/>
    </source>
</evidence>
<dbReference type="EMBL" id="FNVN01000008">
    <property type="protein sequence ID" value="SEG73130.1"/>
    <property type="molecule type" value="Genomic_DNA"/>
</dbReference>
<gene>
    <name evidence="2" type="ORF">DV707_00120</name>
    <name evidence="3" type="ORF">SAMN04488133_3473</name>
</gene>
<reference evidence="2 5" key="2">
    <citation type="journal article" date="2019" name="Nat. Commun.">
        <title>A new type of DNA phosphorothioation-based antiviral system in archaea.</title>
        <authorList>
            <person name="Xiong L."/>
            <person name="Liu S."/>
            <person name="Chen S."/>
            <person name="Xiao Y."/>
            <person name="Zhu B."/>
            <person name="Gao Y."/>
            <person name="Zhang Y."/>
            <person name="Chen B."/>
            <person name="Luo J."/>
            <person name="Deng Z."/>
            <person name="Chen X."/>
            <person name="Wang L."/>
            <person name="Chen S."/>
        </authorList>
    </citation>
    <scope>NUCLEOTIDE SEQUENCE [LARGE SCALE GENOMIC DNA]</scope>
    <source>
        <strain evidence="2 5">CGMCC 1.10331</strain>
    </source>
</reference>
<organism evidence="3 4">
    <name type="scientific">Halobellus limi</name>
    <dbReference type="NCBI Taxonomy" id="699433"/>
    <lineage>
        <taxon>Archaea</taxon>
        <taxon>Methanobacteriati</taxon>
        <taxon>Methanobacteriota</taxon>
        <taxon>Stenosarchaea group</taxon>
        <taxon>Halobacteria</taxon>
        <taxon>Halobacteriales</taxon>
        <taxon>Haloferacaceae</taxon>
        <taxon>Halobellus</taxon>
    </lineage>
</organism>
<keyword evidence="1" id="KW-1133">Transmembrane helix</keyword>
<dbReference type="AlphaFoldDB" id="A0A1H6CJM1"/>
<protein>
    <submittedName>
        <fullName evidence="3">Uncharacterized protein</fullName>
    </submittedName>
</protein>
<feature type="transmembrane region" description="Helical" evidence="1">
    <location>
        <begin position="243"/>
        <end position="264"/>
    </location>
</feature>
<dbReference type="EMBL" id="CP031311">
    <property type="protein sequence ID" value="QCC46218.1"/>
    <property type="molecule type" value="Genomic_DNA"/>
</dbReference>
<evidence type="ECO:0000313" key="4">
    <source>
        <dbReference type="Proteomes" id="UP000236740"/>
    </source>
</evidence>
<dbReference type="OrthoDB" id="214459at2157"/>
<proteinExistence type="predicted"/>
<dbReference type="GeneID" id="39856446"/>
<evidence type="ECO:0000313" key="2">
    <source>
        <dbReference type="EMBL" id="QCC46218.1"/>
    </source>
</evidence>